<organism evidence="1">
    <name type="scientific">Anguilla anguilla</name>
    <name type="common">European freshwater eel</name>
    <name type="synonym">Muraena anguilla</name>
    <dbReference type="NCBI Taxonomy" id="7936"/>
    <lineage>
        <taxon>Eukaryota</taxon>
        <taxon>Metazoa</taxon>
        <taxon>Chordata</taxon>
        <taxon>Craniata</taxon>
        <taxon>Vertebrata</taxon>
        <taxon>Euteleostomi</taxon>
        <taxon>Actinopterygii</taxon>
        <taxon>Neopterygii</taxon>
        <taxon>Teleostei</taxon>
        <taxon>Anguilliformes</taxon>
        <taxon>Anguillidae</taxon>
        <taxon>Anguilla</taxon>
    </lineage>
</organism>
<reference evidence="1" key="2">
    <citation type="journal article" date="2015" name="Fish Shellfish Immunol.">
        <title>Early steps in the European eel (Anguilla anguilla)-Vibrio vulnificus interaction in the gills: Role of the RtxA13 toxin.</title>
        <authorList>
            <person name="Callol A."/>
            <person name="Pajuelo D."/>
            <person name="Ebbesson L."/>
            <person name="Teles M."/>
            <person name="MacKenzie S."/>
            <person name="Amaro C."/>
        </authorList>
    </citation>
    <scope>NUCLEOTIDE SEQUENCE</scope>
</reference>
<sequence>MQNCIISVLHNIFFYEVIEQNSLNVSLIGKELRKNHLSNIFEAVIINLRN</sequence>
<protein>
    <submittedName>
        <fullName evidence="1">Uncharacterized protein</fullName>
    </submittedName>
</protein>
<name>A0A0E9XH53_ANGAN</name>
<accession>A0A0E9XH53</accession>
<evidence type="ECO:0000313" key="1">
    <source>
        <dbReference type="EMBL" id="JAI02058.1"/>
    </source>
</evidence>
<dbReference type="AlphaFoldDB" id="A0A0E9XH53"/>
<dbReference type="EMBL" id="GBXM01006520">
    <property type="protein sequence ID" value="JAI02058.1"/>
    <property type="molecule type" value="Transcribed_RNA"/>
</dbReference>
<proteinExistence type="predicted"/>
<reference evidence="1" key="1">
    <citation type="submission" date="2014-11" db="EMBL/GenBank/DDBJ databases">
        <authorList>
            <person name="Amaro Gonzalez C."/>
        </authorList>
    </citation>
    <scope>NUCLEOTIDE SEQUENCE</scope>
</reference>